<gene>
    <name evidence="1" type="ORF">SAMN05216462_2211</name>
</gene>
<dbReference type="AlphaFoldDB" id="A0A1H4DB13"/>
<dbReference type="EMBL" id="FNRF01000004">
    <property type="protein sequence ID" value="SEA69609.1"/>
    <property type="molecule type" value="Genomic_DNA"/>
</dbReference>
<reference evidence="1 2" key="1">
    <citation type="submission" date="2016-10" db="EMBL/GenBank/DDBJ databases">
        <authorList>
            <person name="de Groot N.N."/>
        </authorList>
    </citation>
    <scope>NUCLEOTIDE SEQUENCE [LARGE SCALE GENOMIC DNA]</scope>
    <source>
        <strain evidence="1 2">D31d</strain>
    </source>
</reference>
<sequence length="180" mass="20879">MANFLEIKIPVRKEEGWNEWAKEMRSKIKAAGIPVRWQMFHYHMTMLFLDDDNCVEELNQEFEQCMSVFHSLPITIDKLDAFTTGDGASHIIYLTSTQVPSPILTLAEDVRTLADSLNANYDKRPFRPHITLGRVSADKVSLEQLQSAIHIIAQPMFRCILNEAEHRYFRGDKIKTWKLL</sequence>
<name>A0A1H4DB13_XYLRU</name>
<evidence type="ECO:0000313" key="1">
    <source>
        <dbReference type="EMBL" id="SEA69609.1"/>
    </source>
</evidence>
<keyword evidence="1" id="KW-0436">Ligase</keyword>
<organism evidence="1 2">
    <name type="scientific">Xylanibacter ruminicola</name>
    <name type="common">Prevotella ruminicola</name>
    <dbReference type="NCBI Taxonomy" id="839"/>
    <lineage>
        <taxon>Bacteria</taxon>
        <taxon>Pseudomonadati</taxon>
        <taxon>Bacteroidota</taxon>
        <taxon>Bacteroidia</taxon>
        <taxon>Bacteroidales</taxon>
        <taxon>Prevotellaceae</taxon>
        <taxon>Xylanibacter</taxon>
    </lineage>
</organism>
<dbReference type="Gene3D" id="3.90.1140.10">
    <property type="entry name" value="Cyclic phosphodiesterase"/>
    <property type="match status" value="1"/>
</dbReference>
<accession>A0A1H4DB13</accession>
<evidence type="ECO:0000313" key="2">
    <source>
        <dbReference type="Proteomes" id="UP000182257"/>
    </source>
</evidence>
<dbReference type="Pfam" id="PF13563">
    <property type="entry name" value="2_5_RNA_ligase2"/>
    <property type="match status" value="1"/>
</dbReference>
<dbReference type="RefSeq" id="WP_074761584.1">
    <property type="nucleotide sequence ID" value="NZ_FNRF01000004.1"/>
</dbReference>
<protein>
    <submittedName>
        <fullName evidence="1">2'-5' RNA ligase</fullName>
    </submittedName>
</protein>
<dbReference type="SUPFAM" id="SSF55144">
    <property type="entry name" value="LigT-like"/>
    <property type="match status" value="1"/>
</dbReference>
<dbReference type="OrthoDB" id="1067776at2"/>
<dbReference type="InterPro" id="IPR009097">
    <property type="entry name" value="Cyclic_Pdiesterase"/>
</dbReference>
<dbReference type="GO" id="GO:0016874">
    <property type="term" value="F:ligase activity"/>
    <property type="evidence" value="ECO:0007669"/>
    <property type="project" value="UniProtKB-KW"/>
</dbReference>
<dbReference type="Proteomes" id="UP000182257">
    <property type="component" value="Unassembled WGS sequence"/>
</dbReference>
<proteinExistence type="predicted"/>